<dbReference type="eggNOG" id="KOG1662">
    <property type="taxonomic scope" value="Eukaryota"/>
</dbReference>
<dbReference type="VEuPathDB" id="FungiDB:PNEG_00551"/>
<dbReference type="GeneID" id="19894249"/>
<dbReference type="InterPro" id="IPR020781">
    <property type="entry name" value="ATPase_OSCP/d_CS"/>
</dbReference>
<dbReference type="AlphaFoldDB" id="M7NS12"/>
<gene>
    <name evidence="9" type="ORF">PNEG_00551</name>
</gene>
<keyword evidence="8" id="KW-0066">ATP synthesis</keyword>
<keyword evidence="10" id="KW-1185">Reference proteome</keyword>
<dbReference type="HOGENOM" id="CLU_085114_0_0_1"/>
<dbReference type="GO" id="GO:0045259">
    <property type="term" value="C:proton-transporting ATP synthase complex"/>
    <property type="evidence" value="ECO:0007669"/>
    <property type="project" value="EnsemblFungi"/>
</dbReference>
<keyword evidence="7" id="KW-0472">Membrane</keyword>
<dbReference type="InterPro" id="IPR000711">
    <property type="entry name" value="ATPase_OSCP/dsu"/>
</dbReference>
<comment type="similarity">
    <text evidence="2">Belongs to the ATPase delta chain family.</text>
</comment>
<dbReference type="PRINTS" id="PR00125">
    <property type="entry name" value="ATPASEDELTA"/>
</dbReference>
<dbReference type="PROSITE" id="PS00389">
    <property type="entry name" value="ATPASE_DELTA"/>
    <property type="match status" value="1"/>
</dbReference>
<reference evidence="10" key="1">
    <citation type="journal article" date="2016" name="Nat. Commun.">
        <title>Genome analysis of three Pneumocystis species reveals adaptation mechanisms to life exclusively in mammalian hosts.</title>
        <authorList>
            <person name="Ma L."/>
            <person name="Chen Z."/>
            <person name="Huang D.W."/>
            <person name="Kutty G."/>
            <person name="Ishihara M."/>
            <person name="Wang H."/>
            <person name="Abouelleil A."/>
            <person name="Bishop L."/>
            <person name="Davey E."/>
            <person name="Deng R."/>
            <person name="Deng X."/>
            <person name="Fan L."/>
            <person name="Fantoni G."/>
            <person name="Fitzgerald M."/>
            <person name="Gogineni E."/>
            <person name="Goldberg J.M."/>
            <person name="Handley G."/>
            <person name="Hu X."/>
            <person name="Huber C."/>
            <person name="Jiao X."/>
            <person name="Jones K."/>
            <person name="Levin J.Z."/>
            <person name="Liu Y."/>
            <person name="Macdonald P."/>
            <person name="Melnikov A."/>
            <person name="Raley C."/>
            <person name="Sassi M."/>
            <person name="Sherman B.T."/>
            <person name="Song X."/>
            <person name="Sykes S."/>
            <person name="Tran B."/>
            <person name="Walsh L."/>
            <person name="Xia Y."/>
            <person name="Yang J."/>
            <person name="Young S."/>
            <person name="Zeng Q."/>
            <person name="Zheng X."/>
            <person name="Stephens R."/>
            <person name="Nusbaum C."/>
            <person name="Birren B.W."/>
            <person name="Azadi P."/>
            <person name="Lempicki R.A."/>
            <person name="Cuomo C.A."/>
            <person name="Kovacs J.A."/>
        </authorList>
    </citation>
    <scope>NUCLEOTIDE SEQUENCE [LARGE SCALE GENOMIC DNA]</scope>
    <source>
        <strain evidence="10">B123</strain>
    </source>
</reference>
<evidence type="ECO:0000313" key="9">
    <source>
        <dbReference type="EMBL" id="EMR11543.1"/>
    </source>
</evidence>
<sequence length="220" mass="24606">MSFRPLRIKGNISKILVLFRKQAYATTETMHFKAPIQLYGIDGTYATALYNAASKNMSLEKIEKSLNSLCNVIDKDVKLSLILNNPSLSLKDRLIIADVLSKLLGNDKLISNFLQIIAEKNRFNFIKSVSKKFSYLITTKRGEIEVVVTSASLLDSHSLKRLETAISKSKYVGPEKKLIMINKINKNIIGGIIVEIGNYTIDLSVADKILKLNKILTDSI</sequence>
<dbReference type="OMA" id="MVDNIQD"/>
<dbReference type="PANTHER" id="PTHR11910">
    <property type="entry name" value="ATP SYNTHASE DELTA CHAIN"/>
    <property type="match status" value="1"/>
</dbReference>
<proteinExistence type="inferred from homology"/>
<evidence type="ECO:0000256" key="3">
    <source>
        <dbReference type="ARBA" id="ARBA00014723"/>
    </source>
</evidence>
<dbReference type="STRING" id="1069680.M7NS12"/>
<comment type="caution">
    <text evidence="9">The sequence shown here is derived from an EMBL/GenBank/DDBJ whole genome shotgun (WGS) entry which is preliminary data.</text>
</comment>
<accession>M7NS12</accession>
<dbReference type="RefSeq" id="XP_007872444.1">
    <property type="nucleotide sequence ID" value="XM_007874253.1"/>
</dbReference>
<name>M7NS12_PNEMU</name>
<evidence type="ECO:0000256" key="4">
    <source>
        <dbReference type="ARBA" id="ARBA00022448"/>
    </source>
</evidence>
<dbReference type="EMBL" id="AFWA02000001">
    <property type="protein sequence ID" value="EMR11543.1"/>
    <property type="molecule type" value="Genomic_DNA"/>
</dbReference>
<keyword evidence="4" id="KW-0813">Transport</keyword>
<organism evidence="9 10">
    <name type="scientific">Pneumocystis murina (strain B123)</name>
    <name type="common">Mouse pneumocystis pneumonia agent</name>
    <name type="synonym">Pneumocystis carinii f. sp. muris</name>
    <dbReference type="NCBI Taxonomy" id="1069680"/>
    <lineage>
        <taxon>Eukaryota</taxon>
        <taxon>Fungi</taxon>
        <taxon>Dikarya</taxon>
        <taxon>Ascomycota</taxon>
        <taxon>Taphrinomycotina</taxon>
        <taxon>Pneumocystomycetes</taxon>
        <taxon>Pneumocystaceae</taxon>
        <taxon>Pneumocystis</taxon>
    </lineage>
</organism>
<dbReference type="Pfam" id="PF00213">
    <property type="entry name" value="OSCP"/>
    <property type="match status" value="1"/>
</dbReference>
<evidence type="ECO:0000256" key="5">
    <source>
        <dbReference type="ARBA" id="ARBA00022781"/>
    </source>
</evidence>
<dbReference type="NCBIfam" id="TIGR01145">
    <property type="entry name" value="ATP_synt_delta"/>
    <property type="match status" value="1"/>
</dbReference>
<evidence type="ECO:0000256" key="8">
    <source>
        <dbReference type="ARBA" id="ARBA00023310"/>
    </source>
</evidence>
<evidence type="ECO:0000313" key="10">
    <source>
        <dbReference type="Proteomes" id="UP000011958"/>
    </source>
</evidence>
<evidence type="ECO:0000256" key="6">
    <source>
        <dbReference type="ARBA" id="ARBA00023065"/>
    </source>
</evidence>
<keyword evidence="5" id="KW-0375">Hydrogen ion transport</keyword>
<dbReference type="OrthoDB" id="1262810at2759"/>
<evidence type="ECO:0000256" key="7">
    <source>
        <dbReference type="ARBA" id="ARBA00023136"/>
    </source>
</evidence>
<dbReference type="Gene3D" id="1.10.520.20">
    <property type="entry name" value="N-terminal domain of the delta subunit of the F1F0-ATP synthase"/>
    <property type="match status" value="1"/>
</dbReference>
<dbReference type="HAMAP" id="MF_01416">
    <property type="entry name" value="ATP_synth_delta_bact"/>
    <property type="match status" value="1"/>
</dbReference>
<comment type="subcellular location">
    <subcellularLocation>
        <location evidence="1">Membrane</location>
    </subcellularLocation>
</comment>
<dbReference type="InterPro" id="IPR026015">
    <property type="entry name" value="ATP_synth_OSCP/delta_N_sf"/>
</dbReference>
<dbReference type="GO" id="GO:0046933">
    <property type="term" value="F:proton-transporting ATP synthase activity, rotational mechanism"/>
    <property type="evidence" value="ECO:0007669"/>
    <property type="project" value="EnsemblFungi"/>
</dbReference>
<evidence type="ECO:0000256" key="2">
    <source>
        <dbReference type="ARBA" id="ARBA00007046"/>
    </source>
</evidence>
<dbReference type="GO" id="GO:0005743">
    <property type="term" value="C:mitochondrial inner membrane"/>
    <property type="evidence" value="ECO:0007669"/>
    <property type="project" value="EnsemblFungi"/>
</dbReference>
<protein>
    <recommendedName>
        <fullName evidence="3">ATP synthase subunit 5, mitochondrial</fullName>
    </recommendedName>
</protein>
<keyword evidence="6" id="KW-0406">Ion transport</keyword>
<evidence type="ECO:0000256" key="1">
    <source>
        <dbReference type="ARBA" id="ARBA00004370"/>
    </source>
</evidence>
<dbReference type="SUPFAM" id="SSF47928">
    <property type="entry name" value="N-terminal domain of the delta subunit of the F1F0-ATP synthase"/>
    <property type="match status" value="1"/>
</dbReference>
<dbReference type="Proteomes" id="UP000011958">
    <property type="component" value="Unassembled WGS sequence"/>
</dbReference>